<sequence>MLGCGDDSAAGNGSSALKQWPPSQQGEDPPAAPDAVSQVVGSTAALLDLLPTDVVVRLFDPVAFGYTINDITDPIIVEHMVRSTLAQLQDGSRLDQVYHWYGHPYENQAVALVPVEFENRYGTRLHGEIVLPGRAAIPPSDGPFPVILALEGLNTNTAMYRWWHRLFADNGYLVFAFDFSGQGRSDDEVSGDPGNNLHDAQDAMRYLFEASPVASVLDRDRFGVIGHSMGAAAALRVQEQEASDAAEPNPVPVKAVIAAAPVFESVSASPIPVMIQTGDHDGPIAPLPFVNPAVVRPLYDSLSADRAFIVGEAATHGMHTNYPLIPTSTWGREIAEDFSLAWMDYYLRGDASALAVLEGGHPHLSYLHDSLTRINGHEQSYRGAGLLTLD</sequence>
<dbReference type="InterPro" id="IPR041127">
    <property type="entry name" value="PET_hydrolase/cutinase-like"/>
</dbReference>
<dbReference type="InterPro" id="IPR029058">
    <property type="entry name" value="AB_hydrolase_fold"/>
</dbReference>
<name>A0A1Y1SG67_9GAMM</name>
<dbReference type="AlphaFoldDB" id="A0A1Y1SG67"/>
<organism evidence="4 5">
    <name type="scientific">Oceanococcus atlanticus</name>
    <dbReference type="NCBI Taxonomy" id="1317117"/>
    <lineage>
        <taxon>Bacteria</taxon>
        <taxon>Pseudomonadati</taxon>
        <taxon>Pseudomonadota</taxon>
        <taxon>Gammaproteobacteria</taxon>
        <taxon>Chromatiales</taxon>
        <taxon>Oceanococcaceae</taxon>
        <taxon>Oceanococcus</taxon>
    </lineage>
</organism>
<protein>
    <recommendedName>
        <fullName evidence="3">PET hydrolase/cutinase-like domain-containing protein</fullName>
    </recommendedName>
</protein>
<accession>A0A1Y1SG67</accession>
<comment type="caution">
    <text evidence="4">The sequence shown here is derived from an EMBL/GenBank/DDBJ whole genome shotgun (WGS) entry which is preliminary data.</text>
</comment>
<dbReference type="InterPro" id="IPR050261">
    <property type="entry name" value="FrsA_esterase"/>
</dbReference>
<dbReference type="GO" id="GO:0052689">
    <property type="term" value="F:carboxylic ester hydrolase activity"/>
    <property type="evidence" value="ECO:0007669"/>
    <property type="project" value="UniProtKB-ARBA"/>
</dbReference>
<feature type="region of interest" description="Disordered" evidence="2">
    <location>
        <begin position="1"/>
        <end position="35"/>
    </location>
</feature>
<evidence type="ECO:0000259" key="3">
    <source>
        <dbReference type="Pfam" id="PF12740"/>
    </source>
</evidence>
<reference evidence="4 5" key="1">
    <citation type="submission" date="2013-04" db="EMBL/GenBank/DDBJ databases">
        <title>Oceanococcus atlanticus 22II-S10r2 Genome Sequencing.</title>
        <authorList>
            <person name="Lai Q."/>
            <person name="Li G."/>
            <person name="Shao Z."/>
        </authorList>
    </citation>
    <scope>NUCLEOTIDE SEQUENCE [LARGE SCALE GENOMIC DNA]</scope>
    <source>
        <strain evidence="4 5">22II-S10r2</strain>
    </source>
</reference>
<dbReference type="SUPFAM" id="SSF53474">
    <property type="entry name" value="alpha/beta-Hydrolases"/>
    <property type="match status" value="1"/>
</dbReference>
<evidence type="ECO:0000313" key="5">
    <source>
        <dbReference type="Proteomes" id="UP000192342"/>
    </source>
</evidence>
<keyword evidence="1" id="KW-0378">Hydrolase</keyword>
<dbReference type="Proteomes" id="UP000192342">
    <property type="component" value="Unassembled WGS sequence"/>
</dbReference>
<gene>
    <name evidence="4" type="ORF">ATO7_02225</name>
</gene>
<dbReference type="EMBL" id="AQQV01000001">
    <property type="protein sequence ID" value="ORE88654.1"/>
    <property type="molecule type" value="Genomic_DNA"/>
</dbReference>
<dbReference type="PANTHER" id="PTHR22946:SF9">
    <property type="entry name" value="POLYKETIDE TRANSFERASE AF380"/>
    <property type="match status" value="1"/>
</dbReference>
<dbReference type="OrthoDB" id="9780744at2"/>
<feature type="compositionally biased region" description="Polar residues" evidence="2">
    <location>
        <begin position="11"/>
        <end position="26"/>
    </location>
</feature>
<feature type="domain" description="PET hydrolase/cutinase-like" evidence="3">
    <location>
        <begin position="144"/>
        <end position="351"/>
    </location>
</feature>
<evidence type="ECO:0000256" key="2">
    <source>
        <dbReference type="SAM" id="MobiDB-lite"/>
    </source>
</evidence>
<evidence type="ECO:0000313" key="4">
    <source>
        <dbReference type="EMBL" id="ORE88654.1"/>
    </source>
</evidence>
<dbReference type="PANTHER" id="PTHR22946">
    <property type="entry name" value="DIENELACTONE HYDROLASE DOMAIN-CONTAINING PROTEIN-RELATED"/>
    <property type="match status" value="1"/>
</dbReference>
<evidence type="ECO:0000256" key="1">
    <source>
        <dbReference type="ARBA" id="ARBA00022801"/>
    </source>
</evidence>
<dbReference type="Pfam" id="PF12740">
    <property type="entry name" value="PETase"/>
    <property type="match status" value="1"/>
</dbReference>
<keyword evidence="5" id="KW-1185">Reference proteome</keyword>
<dbReference type="STRING" id="1317117.ATO7_02225"/>
<proteinExistence type="predicted"/>
<dbReference type="Gene3D" id="3.40.50.1820">
    <property type="entry name" value="alpha/beta hydrolase"/>
    <property type="match status" value="1"/>
</dbReference>